<dbReference type="InterPro" id="IPR036445">
    <property type="entry name" value="GPCR_2_extracell_dom_sf"/>
</dbReference>
<sequence>MSNLFDANWSQDAISPVDHDSNNLWSYEGSFNMNDTEEEPKNKKLMNITYCSALHRNRTDSYVEKYGDQFCKVTTDTVSCWPPTLPNHKVLVKCFDYLDGIFYDTTHKRVNKP</sequence>
<proteinExistence type="predicted"/>
<dbReference type="Proteomes" id="UP001154078">
    <property type="component" value="Chromosome 4"/>
</dbReference>
<dbReference type="Gene3D" id="4.10.1240.10">
    <property type="entry name" value="GPCR, family 2, extracellular hormone receptor domain"/>
    <property type="match status" value="1"/>
</dbReference>
<dbReference type="Pfam" id="PF02793">
    <property type="entry name" value="HRM"/>
    <property type="match status" value="1"/>
</dbReference>
<dbReference type="EMBL" id="OV121135">
    <property type="protein sequence ID" value="CAH0555759.1"/>
    <property type="molecule type" value="Genomic_DNA"/>
</dbReference>
<protein>
    <recommendedName>
        <fullName evidence="1">G-protein coupled receptors family 2 profile 1 domain-containing protein</fullName>
    </recommendedName>
</protein>
<evidence type="ECO:0000313" key="2">
    <source>
        <dbReference type="EMBL" id="CAH0555759.1"/>
    </source>
</evidence>
<dbReference type="PROSITE" id="PS50227">
    <property type="entry name" value="G_PROTEIN_RECEP_F2_3"/>
    <property type="match status" value="1"/>
</dbReference>
<name>A0A9P0FGV9_BRAAE</name>
<dbReference type="SUPFAM" id="SSF111418">
    <property type="entry name" value="Hormone receptor domain"/>
    <property type="match status" value="1"/>
</dbReference>
<evidence type="ECO:0000313" key="3">
    <source>
        <dbReference type="Proteomes" id="UP001154078"/>
    </source>
</evidence>
<dbReference type="OrthoDB" id="8047980at2759"/>
<dbReference type="AlphaFoldDB" id="A0A9P0FGV9"/>
<dbReference type="GO" id="GO:0016020">
    <property type="term" value="C:membrane"/>
    <property type="evidence" value="ECO:0007669"/>
    <property type="project" value="InterPro"/>
</dbReference>
<reference evidence="2" key="1">
    <citation type="submission" date="2021-12" db="EMBL/GenBank/DDBJ databases">
        <authorList>
            <person name="King R."/>
        </authorList>
    </citation>
    <scope>NUCLEOTIDE SEQUENCE</scope>
</reference>
<dbReference type="GO" id="GO:0004930">
    <property type="term" value="F:G protein-coupled receptor activity"/>
    <property type="evidence" value="ECO:0007669"/>
    <property type="project" value="InterPro"/>
</dbReference>
<keyword evidence="3" id="KW-1185">Reference proteome</keyword>
<accession>A0A9P0FGV9</accession>
<organism evidence="2 3">
    <name type="scientific">Brassicogethes aeneus</name>
    <name type="common">Rape pollen beetle</name>
    <name type="synonym">Meligethes aeneus</name>
    <dbReference type="NCBI Taxonomy" id="1431903"/>
    <lineage>
        <taxon>Eukaryota</taxon>
        <taxon>Metazoa</taxon>
        <taxon>Ecdysozoa</taxon>
        <taxon>Arthropoda</taxon>
        <taxon>Hexapoda</taxon>
        <taxon>Insecta</taxon>
        <taxon>Pterygota</taxon>
        <taxon>Neoptera</taxon>
        <taxon>Endopterygota</taxon>
        <taxon>Coleoptera</taxon>
        <taxon>Polyphaga</taxon>
        <taxon>Cucujiformia</taxon>
        <taxon>Nitidulidae</taxon>
        <taxon>Meligethinae</taxon>
        <taxon>Brassicogethes</taxon>
    </lineage>
</organism>
<evidence type="ECO:0000259" key="1">
    <source>
        <dbReference type="PROSITE" id="PS50227"/>
    </source>
</evidence>
<feature type="domain" description="G-protein coupled receptors family 2 profile 1" evidence="1">
    <location>
        <begin position="50"/>
        <end position="113"/>
    </location>
</feature>
<gene>
    <name evidence="2" type="ORF">MELIAE_LOCUS7042</name>
</gene>
<dbReference type="InterPro" id="IPR001879">
    <property type="entry name" value="GPCR_2_extracellular_dom"/>
</dbReference>